<comment type="caution">
    <text evidence="10">The sequence shown here is derived from an EMBL/GenBank/DDBJ whole genome shotgun (WGS) entry which is preliminary data.</text>
</comment>
<protein>
    <submittedName>
        <fullName evidence="10">DNA-binding response OmpR family regulator</fullName>
    </submittedName>
</protein>
<keyword evidence="7" id="KW-0802">TPR repeat</keyword>
<gene>
    <name evidence="10" type="ORF">AX018_10127</name>
</gene>
<keyword evidence="2" id="KW-0902">Two-component regulatory system</keyword>
<dbReference type="PANTHER" id="PTHR48111">
    <property type="entry name" value="REGULATOR OF RPOS"/>
    <property type="match status" value="1"/>
</dbReference>
<keyword evidence="5" id="KW-0804">Transcription</keyword>
<evidence type="ECO:0000313" key="10">
    <source>
        <dbReference type="EMBL" id="RAR84196.1"/>
    </source>
</evidence>
<dbReference type="SMART" id="SM00448">
    <property type="entry name" value="REC"/>
    <property type="match status" value="1"/>
</dbReference>
<evidence type="ECO:0000256" key="2">
    <source>
        <dbReference type="ARBA" id="ARBA00023012"/>
    </source>
</evidence>
<dbReference type="Pfam" id="PF13181">
    <property type="entry name" value="TPR_8"/>
    <property type="match status" value="1"/>
</dbReference>
<dbReference type="InterPro" id="IPR019734">
    <property type="entry name" value="TPR_rpt"/>
</dbReference>
<evidence type="ECO:0000259" key="9">
    <source>
        <dbReference type="PROSITE" id="PS50110"/>
    </source>
</evidence>
<evidence type="ECO:0000256" key="3">
    <source>
        <dbReference type="ARBA" id="ARBA00023015"/>
    </source>
</evidence>
<evidence type="ECO:0000256" key="5">
    <source>
        <dbReference type="ARBA" id="ARBA00023163"/>
    </source>
</evidence>
<evidence type="ECO:0000256" key="6">
    <source>
        <dbReference type="PROSITE-ProRule" id="PRU00169"/>
    </source>
</evidence>
<dbReference type="InterPro" id="IPR039420">
    <property type="entry name" value="WalR-like"/>
</dbReference>
<dbReference type="GO" id="GO:0005829">
    <property type="term" value="C:cytosol"/>
    <property type="evidence" value="ECO:0007669"/>
    <property type="project" value="TreeGrafter"/>
</dbReference>
<reference evidence="10 11" key="1">
    <citation type="submission" date="2018-06" db="EMBL/GenBank/DDBJ databases">
        <title>Genomic Encyclopedia of Archaeal and Bacterial Type Strains, Phase II (KMG-II): from individual species to whole genera.</title>
        <authorList>
            <person name="Goeker M."/>
        </authorList>
    </citation>
    <scope>NUCLEOTIDE SEQUENCE [LARGE SCALE GENOMIC DNA]</scope>
    <source>
        <strain evidence="10 11">CFPB 3232</strain>
    </source>
</reference>
<feature type="compositionally biased region" description="Low complexity" evidence="8">
    <location>
        <begin position="567"/>
        <end position="576"/>
    </location>
</feature>
<comment type="caution">
    <text evidence="6">Lacks conserved residue(s) required for the propagation of feature annotation.</text>
</comment>
<accession>A0A328ZPC6</accession>
<feature type="compositionally biased region" description="Polar residues" evidence="8">
    <location>
        <begin position="615"/>
        <end position="636"/>
    </location>
</feature>
<dbReference type="GO" id="GO:0000976">
    <property type="term" value="F:transcription cis-regulatory region binding"/>
    <property type="evidence" value="ECO:0007669"/>
    <property type="project" value="TreeGrafter"/>
</dbReference>
<evidence type="ECO:0000256" key="1">
    <source>
        <dbReference type="ARBA" id="ARBA00022553"/>
    </source>
</evidence>
<dbReference type="AlphaFoldDB" id="A0A328ZPC6"/>
<feature type="domain" description="Response regulatory" evidence="9">
    <location>
        <begin position="13"/>
        <end position="133"/>
    </location>
</feature>
<dbReference type="GO" id="GO:0000156">
    <property type="term" value="F:phosphorelay response regulator activity"/>
    <property type="evidence" value="ECO:0007669"/>
    <property type="project" value="TreeGrafter"/>
</dbReference>
<dbReference type="GO" id="GO:0006355">
    <property type="term" value="P:regulation of DNA-templated transcription"/>
    <property type="evidence" value="ECO:0007669"/>
    <property type="project" value="TreeGrafter"/>
</dbReference>
<dbReference type="SUPFAM" id="SSF52172">
    <property type="entry name" value="CheY-like"/>
    <property type="match status" value="1"/>
</dbReference>
<dbReference type="EMBL" id="QLTA01000012">
    <property type="protein sequence ID" value="RAR84196.1"/>
    <property type="molecule type" value="Genomic_DNA"/>
</dbReference>
<dbReference type="Gene3D" id="3.40.50.2300">
    <property type="match status" value="1"/>
</dbReference>
<feature type="repeat" description="TPR" evidence="7">
    <location>
        <begin position="237"/>
        <end position="270"/>
    </location>
</feature>
<dbReference type="Gene3D" id="1.25.40.10">
    <property type="entry name" value="Tetratricopeptide repeat domain"/>
    <property type="match status" value="1"/>
</dbReference>
<keyword evidence="3" id="KW-0805">Transcription regulation</keyword>
<keyword evidence="1" id="KW-0597">Phosphoprotein</keyword>
<dbReference type="SUPFAM" id="SSF48452">
    <property type="entry name" value="TPR-like"/>
    <property type="match status" value="1"/>
</dbReference>
<evidence type="ECO:0000256" key="7">
    <source>
        <dbReference type="PROSITE-ProRule" id="PRU00339"/>
    </source>
</evidence>
<dbReference type="InterPro" id="IPR001789">
    <property type="entry name" value="Sig_transdc_resp-reg_receiver"/>
</dbReference>
<keyword evidence="4 10" id="KW-0238">DNA-binding</keyword>
<feature type="region of interest" description="Disordered" evidence="8">
    <location>
        <begin position="529"/>
        <end position="579"/>
    </location>
</feature>
<evidence type="ECO:0000256" key="4">
    <source>
        <dbReference type="ARBA" id="ARBA00023125"/>
    </source>
</evidence>
<dbReference type="PROSITE" id="PS50293">
    <property type="entry name" value="TPR_REGION"/>
    <property type="match status" value="1"/>
</dbReference>
<dbReference type="PROSITE" id="PS50005">
    <property type="entry name" value="TPR"/>
    <property type="match status" value="1"/>
</dbReference>
<dbReference type="SMART" id="SM00028">
    <property type="entry name" value="TPR"/>
    <property type="match status" value="2"/>
</dbReference>
<dbReference type="PANTHER" id="PTHR48111:SF1">
    <property type="entry name" value="TWO-COMPONENT RESPONSE REGULATOR ORR33"/>
    <property type="match status" value="1"/>
</dbReference>
<proteinExistence type="predicted"/>
<organism evidence="10 11">
    <name type="scientific">Paracidovorax anthurii</name>
    <dbReference type="NCBI Taxonomy" id="78229"/>
    <lineage>
        <taxon>Bacteria</taxon>
        <taxon>Pseudomonadati</taxon>
        <taxon>Pseudomonadota</taxon>
        <taxon>Betaproteobacteria</taxon>
        <taxon>Burkholderiales</taxon>
        <taxon>Comamonadaceae</taxon>
        <taxon>Paracidovorax</taxon>
    </lineage>
</organism>
<sequence>MSSAKAAAPLELQALVIDGNATSRSILVAQLREYGISRVIQCSRVQDARARLEHTVFDYVLCEQYFPESGQSGQTLLDDLRRAQMLPFSTVFFMVTAEASYAAVAEAAESALDGYLLKPFTPSALFERLSTARLRKTHLRPIFDAIGEEDFEGAARLCVERFEARQPYWLYAARIGSELLLRLGRHDEARTLFEAVIEARALPWAKLGVARAQIEASQAPRAVTTLQGLIGEDASFADAYDVLGRAQVEMGQFDEALATYRTAAQLTPDSVVRLQKLGMMAHYMGDRETAAKMLSRAAVLGIDSKLFDYQSLVLLAFSYFDAPDRKGLERCIADFVRIRERHPSSQRLLRFENVVRMLQLILQRQFAQAVAGVRAMAAEARAPDFDFEAACNLSGLLAVLTNTSIDLAEAPAWIDALGMRYANTRGLCELMANACGACPDHAAAVRACLPRVNRAAEEAMAQSLGGDPAGAVRQLLEHAEATLNTKLLDLAQQVLARHAARLEAAQVAEQQDAIDALRQRCGHAAARAMLGHGGERKPGELVLRGGRAAPGAPAPRRRRPCRPPPRTAAAARTSPATPTPPACCGCAPYDYGREPCAKRGSIRQASALDGEKQASAASRQGSQRHASCSRGLSTTGVPPGTQRPKSRSRLRATPGA</sequence>
<dbReference type="InterPro" id="IPR011006">
    <property type="entry name" value="CheY-like_superfamily"/>
</dbReference>
<dbReference type="PROSITE" id="PS50110">
    <property type="entry name" value="RESPONSE_REGULATORY"/>
    <property type="match status" value="1"/>
</dbReference>
<dbReference type="Proteomes" id="UP000248856">
    <property type="component" value="Unassembled WGS sequence"/>
</dbReference>
<evidence type="ECO:0000256" key="8">
    <source>
        <dbReference type="SAM" id="MobiDB-lite"/>
    </source>
</evidence>
<feature type="region of interest" description="Disordered" evidence="8">
    <location>
        <begin position="606"/>
        <end position="656"/>
    </location>
</feature>
<keyword evidence="11" id="KW-1185">Reference proteome</keyword>
<dbReference type="GO" id="GO:0032993">
    <property type="term" value="C:protein-DNA complex"/>
    <property type="evidence" value="ECO:0007669"/>
    <property type="project" value="TreeGrafter"/>
</dbReference>
<dbReference type="InterPro" id="IPR011990">
    <property type="entry name" value="TPR-like_helical_dom_sf"/>
</dbReference>
<evidence type="ECO:0000313" key="11">
    <source>
        <dbReference type="Proteomes" id="UP000248856"/>
    </source>
</evidence>
<name>A0A328ZPC6_9BURK</name>
<dbReference type="Pfam" id="PF00072">
    <property type="entry name" value="Response_reg"/>
    <property type="match status" value="1"/>
</dbReference>